<dbReference type="Proteomes" id="UP001221898">
    <property type="component" value="Unassembled WGS sequence"/>
</dbReference>
<sequence>MGLASYYLRFIVGFANITQPLHQLTEKGQRFTGSPASQDALDRLSKAFITAPVLAIPDLTKPFILDTDASNDGIGAILSQTGMEGERVVAYYSRALHKPDATTA</sequence>
<evidence type="ECO:0000259" key="1">
    <source>
        <dbReference type="Pfam" id="PF17919"/>
    </source>
</evidence>
<comment type="caution">
    <text evidence="2">The sequence shown here is derived from an EMBL/GenBank/DDBJ whole genome shotgun (WGS) entry which is preliminary data.</text>
</comment>
<dbReference type="PANTHER" id="PTHR33064:SF37">
    <property type="entry name" value="RIBONUCLEASE H"/>
    <property type="match status" value="1"/>
</dbReference>
<evidence type="ECO:0000313" key="3">
    <source>
        <dbReference type="Proteomes" id="UP001221898"/>
    </source>
</evidence>
<dbReference type="InterPro" id="IPR041577">
    <property type="entry name" value="RT_RNaseH_2"/>
</dbReference>
<dbReference type="EMBL" id="JAINUG010000082">
    <property type="protein sequence ID" value="KAJ8399525.1"/>
    <property type="molecule type" value="Genomic_DNA"/>
</dbReference>
<dbReference type="InterPro" id="IPR043128">
    <property type="entry name" value="Rev_trsase/Diguanyl_cyclase"/>
</dbReference>
<organism evidence="2 3">
    <name type="scientific">Aldrovandia affinis</name>
    <dbReference type="NCBI Taxonomy" id="143900"/>
    <lineage>
        <taxon>Eukaryota</taxon>
        <taxon>Metazoa</taxon>
        <taxon>Chordata</taxon>
        <taxon>Craniata</taxon>
        <taxon>Vertebrata</taxon>
        <taxon>Euteleostomi</taxon>
        <taxon>Actinopterygii</taxon>
        <taxon>Neopterygii</taxon>
        <taxon>Teleostei</taxon>
        <taxon>Notacanthiformes</taxon>
        <taxon>Halosauridae</taxon>
        <taxon>Aldrovandia</taxon>
    </lineage>
</organism>
<dbReference type="InterPro" id="IPR051320">
    <property type="entry name" value="Viral_Replic_Matur_Polypro"/>
</dbReference>
<accession>A0AAD7WK11</accession>
<dbReference type="SUPFAM" id="SSF56672">
    <property type="entry name" value="DNA/RNA polymerases"/>
    <property type="match status" value="1"/>
</dbReference>
<proteinExistence type="predicted"/>
<keyword evidence="3" id="KW-1185">Reference proteome</keyword>
<dbReference type="Gene3D" id="3.30.70.270">
    <property type="match status" value="1"/>
</dbReference>
<dbReference type="AlphaFoldDB" id="A0AAD7WK11"/>
<dbReference type="Gene3D" id="3.10.20.370">
    <property type="match status" value="1"/>
</dbReference>
<evidence type="ECO:0000313" key="2">
    <source>
        <dbReference type="EMBL" id="KAJ8399525.1"/>
    </source>
</evidence>
<protein>
    <recommendedName>
        <fullName evidence="1">Reverse transcriptase/retrotransposon-derived protein RNase H-like domain-containing protein</fullName>
    </recommendedName>
</protein>
<feature type="domain" description="Reverse transcriptase/retrotransposon-derived protein RNase H-like" evidence="1">
    <location>
        <begin position="35"/>
        <end position="99"/>
    </location>
</feature>
<gene>
    <name evidence="2" type="ORF">AAFF_G00409360</name>
</gene>
<name>A0AAD7WK11_9TELE</name>
<dbReference type="Pfam" id="PF17919">
    <property type="entry name" value="RT_RNaseH_2"/>
    <property type="match status" value="1"/>
</dbReference>
<dbReference type="PANTHER" id="PTHR33064">
    <property type="entry name" value="POL PROTEIN"/>
    <property type="match status" value="1"/>
</dbReference>
<reference evidence="2" key="1">
    <citation type="journal article" date="2023" name="Science">
        <title>Genome structures resolve the early diversification of teleost fishes.</title>
        <authorList>
            <person name="Parey E."/>
            <person name="Louis A."/>
            <person name="Montfort J."/>
            <person name="Bouchez O."/>
            <person name="Roques C."/>
            <person name="Iampietro C."/>
            <person name="Lluch J."/>
            <person name="Castinel A."/>
            <person name="Donnadieu C."/>
            <person name="Desvignes T."/>
            <person name="Floi Bucao C."/>
            <person name="Jouanno E."/>
            <person name="Wen M."/>
            <person name="Mejri S."/>
            <person name="Dirks R."/>
            <person name="Jansen H."/>
            <person name="Henkel C."/>
            <person name="Chen W.J."/>
            <person name="Zahm M."/>
            <person name="Cabau C."/>
            <person name="Klopp C."/>
            <person name="Thompson A.W."/>
            <person name="Robinson-Rechavi M."/>
            <person name="Braasch I."/>
            <person name="Lecointre G."/>
            <person name="Bobe J."/>
            <person name="Postlethwait J.H."/>
            <person name="Berthelot C."/>
            <person name="Roest Crollius H."/>
            <person name="Guiguen Y."/>
        </authorList>
    </citation>
    <scope>NUCLEOTIDE SEQUENCE</scope>
    <source>
        <strain evidence="2">NC1722</strain>
    </source>
</reference>
<dbReference type="InterPro" id="IPR043502">
    <property type="entry name" value="DNA/RNA_pol_sf"/>
</dbReference>